<keyword evidence="3" id="KW-1185">Reference proteome</keyword>
<evidence type="ECO:0000256" key="1">
    <source>
        <dbReference type="SAM" id="Phobius"/>
    </source>
</evidence>
<accession>A0ABW5BTD7</accession>
<feature type="transmembrane region" description="Helical" evidence="1">
    <location>
        <begin position="62"/>
        <end position="79"/>
    </location>
</feature>
<dbReference type="EMBL" id="JBHUIK010000001">
    <property type="protein sequence ID" value="MFD2212093.1"/>
    <property type="molecule type" value="Genomic_DNA"/>
</dbReference>
<sequence length="140" mass="16490">MMFSLEIHNAIWLFLVIFMLHDFEEIISVESWSMKTSSLVESNDNRLKKLIWSFWNINSHSFAKRDVVIFLVASTIVFIKVQFIESGWTSILFMIFLCFVILHNLVHLIQTLILKTYTPGLYTAIGLVTPYTIYLFYRLV</sequence>
<evidence type="ECO:0000313" key="2">
    <source>
        <dbReference type="EMBL" id="MFD2212093.1"/>
    </source>
</evidence>
<feature type="transmembrane region" description="Helical" evidence="1">
    <location>
        <begin position="119"/>
        <end position="137"/>
    </location>
</feature>
<dbReference type="RefSeq" id="WP_379049305.1">
    <property type="nucleotide sequence ID" value="NZ_JBHUIK010000001.1"/>
</dbReference>
<keyword evidence="1" id="KW-0472">Membrane</keyword>
<comment type="caution">
    <text evidence="2">The sequence shown here is derived from an EMBL/GenBank/DDBJ whole genome shotgun (WGS) entry which is preliminary data.</text>
</comment>
<reference evidence="3" key="1">
    <citation type="journal article" date="2019" name="Int. J. Syst. Evol. Microbiol.">
        <title>The Global Catalogue of Microorganisms (GCM) 10K type strain sequencing project: providing services to taxonomists for standard genome sequencing and annotation.</title>
        <authorList>
            <consortium name="The Broad Institute Genomics Platform"/>
            <consortium name="The Broad Institute Genome Sequencing Center for Infectious Disease"/>
            <person name="Wu L."/>
            <person name="Ma J."/>
        </authorList>
    </citation>
    <scope>NUCLEOTIDE SEQUENCE [LARGE SCALE GENOMIC DNA]</scope>
    <source>
        <strain evidence="3">CGMCC 1.15474</strain>
    </source>
</reference>
<gene>
    <name evidence="2" type="ORF">ACFSKK_00015</name>
</gene>
<name>A0ABW5BTD7_9BACI</name>
<keyword evidence="1" id="KW-1133">Transmembrane helix</keyword>
<dbReference type="Proteomes" id="UP001597318">
    <property type="component" value="Unassembled WGS sequence"/>
</dbReference>
<dbReference type="InterPro" id="IPR025671">
    <property type="entry name" value="HXXEE"/>
</dbReference>
<proteinExistence type="predicted"/>
<dbReference type="Pfam" id="PF13787">
    <property type="entry name" value="HXXEE"/>
    <property type="match status" value="1"/>
</dbReference>
<evidence type="ECO:0000313" key="3">
    <source>
        <dbReference type="Proteomes" id="UP001597318"/>
    </source>
</evidence>
<feature type="transmembrane region" description="Helical" evidence="1">
    <location>
        <begin position="91"/>
        <end position="113"/>
    </location>
</feature>
<organism evidence="2 3">
    <name type="scientific">Metabacillus endolithicus</name>
    <dbReference type="NCBI Taxonomy" id="1535204"/>
    <lineage>
        <taxon>Bacteria</taxon>
        <taxon>Bacillati</taxon>
        <taxon>Bacillota</taxon>
        <taxon>Bacilli</taxon>
        <taxon>Bacillales</taxon>
        <taxon>Bacillaceae</taxon>
        <taxon>Metabacillus</taxon>
    </lineage>
</organism>
<protein>
    <submittedName>
        <fullName evidence="2">HXXEE domain-containing protein</fullName>
    </submittedName>
</protein>
<keyword evidence="1" id="KW-0812">Transmembrane</keyword>